<evidence type="ECO:0000313" key="4">
    <source>
        <dbReference type="EMBL" id="NOL39688.1"/>
    </source>
</evidence>
<evidence type="ECO:0000313" key="3">
    <source>
        <dbReference type="EMBL" id="MBB6567714.1"/>
    </source>
</evidence>
<dbReference type="Gene3D" id="3.40.50.150">
    <property type="entry name" value="Vaccinia Virus protein VP39"/>
    <property type="match status" value="1"/>
</dbReference>
<gene>
    <name evidence="3" type="ORF">HNR71_003351</name>
    <name evidence="4" type="ORF">HPO96_05465</name>
</gene>
<dbReference type="PANTHER" id="PTHR43619:SF2">
    <property type="entry name" value="S-ADENOSYL-L-METHIONINE-DEPENDENT METHYLTRANSFERASES SUPERFAMILY PROTEIN"/>
    <property type="match status" value="1"/>
</dbReference>
<accession>A0A7Y4KW18</accession>
<keyword evidence="5" id="KW-1185">Reference proteome</keyword>
<dbReference type="Proteomes" id="UP000553957">
    <property type="component" value="Unassembled WGS sequence"/>
</dbReference>
<evidence type="ECO:0000313" key="5">
    <source>
        <dbReference type="Proteomes" id="UP000534306"/>
    </source>
</evidence>
<dbReference type="RefSeq" id="WP_171671506.1">
    <property type="nucleotide sequence ID" value="NZ_BAAAGT010000003.1"/>
</dbReference>
<dbReference type="AlphaFoldDB" id="A0A7Y4KW18"/>
<dbReference type="EMBL" id="JACHKF010000001">
    <property type="protein sequence ID" value="MBB6567714.1"/>
    <property type="molecule type" value="Genomic_DNA"/>
</dbReference>
<comment type="caution">
    <text evidence="4">The sequence shown here is derived from an EMBL/GenBank/DDBJ whole genome shotgun (WGS) entry which is preliminary data.</text>
</comment>
<dbReference type="EMBL" id="JABJRC010000001">
    <property type="protein sequence ID" value="NOL39688.1"/>
    <property type="molecule type" value="Genomic_DNA"/>
</dbReference>
<dbReference type="InterPro" id="IPR007213">
    <property type="entry name" value="Ppm1/Ppm2/Tcmp"/>
</dbReference>
<protein>
    <submittedName>
        <fullName evidence="4">Class I SAM-dependent methyltransferase</fullName>
    </submittedName>
    <submittedName>
        <fullName evidence="3">O-methyltransferase</fullName>
        <ecNumber evidence="3">2.1.1.-</ecNumber>
    </submittedName>
</protein>
<evidence type="ECO:0000313" key="6">
    <source>
        <dbReference type="Proteomes" id="UP000553957"/>
    </source>
</evidence>
<sequence length="267" mass="28788">MRRSEGVRGSADELGAVGQTLLTPLYARANASEATGFTDPLAALLLSRVDYDEAQIPTDPTTVAGTIYRAMAIDELATAWAANHPDGRIISAGIGLCTRHARIATPAGFEWYGVDTADVIAFRRKVLPDDPVRLIESSITEPGWTDNLGVRPTLVIAEGLLMYLDAVGVRTLLRTARETLGAEVVADYLHPLLAKNTKHPITTATGARFGFGVRNGRELARLTPGYRLAEERSTVEPFGGITRLIVTIFRIVTLGQRTAAVARLEPV</sequence>
<dbReference type="GO" id="GO:0008168">
    <property type="term" value="F:methyltransferase activity"/>
    <property type="evidence" value="ECO:0007669"/>
    <property type="project" value="UniProtKB-KW"/>
</dbReference>
<dbReference type="Proteomes" id="UP000534306">
    <property type="component" value="Unassembled WGS sequence"/>
</dbReference>
<dbReference type="EC" id="2.1.1.-" evidence="3"/>
<dbReference type="PANTHER" id="PTHR43619">
    <property type="entry name" value="S-ADENOSYL-L-METHIONINE-DEPENDENT METHYLTRANSFERASE YKTD-RELATED"/>
    <property type="match status" value="1"/>
</dbReference>
<keyword evidence="2 4" id="KW-0808">Transferase</keyword>
<dbReference type="InterPro" id="IPR029063">
    <property type="entry name" value="SAM-dependent_MTases_sf"/>
</dbReference>
<proteinExistence type="predicted"/>
<reference evidence="3 6" key="2">
    <citation type="submission" date="2020-08" db="EMBL/GenBank/DDBJ databases">
        <title>Sequencing the genomes of 1000 actinobacteria strains.</title>
        <authorList>
            <person name="Klenk H.-P."/>
        </authorList>
    </citation>
    <scope>NUCLEOTIDE SEQUENCE [LARGE SCALE GENOMIC DNA]</scope>
    <source>
        <strain evidence="3 6">DSM 15626</strain>
    </source>
</reference>
<dbReference type="GO" id="GO:0032259">
    <property type="term" value="P:methylation"/>
    <property type="evidence" value="ECO:0007669"/>
    <property type="project" value="UniProtKB-KW"/>
</dbReference>
<reference evidence="4 5" key="1">
    <citation type="submission" date="2020-05" db="EMBL/GenBank/DDBJ databases">
        <title>Genome sequence of Kribbella sandramycini ATCC 39419.</title>
        <authorList>
            <person name="Maclea K.S."/>
            <person name="Fair J.L."/>
        </authorList>
    </citation>
    <scope>NUCLEOTIDE SEQUENCE [LARGE SCALE GENOMIC DNA]</scope>
    <source>
        <strain evidence="4 5">ATCC 39419</strain>
    </source>
</reference>
<evidence type="ECO:0000256" key="1">
    <source>
        <dbReference type="ARBA" id="ARBA00022603"/>
    </source>
</evidence>
<evidence type="ECO:0000256" key="2">
    <source>
        <dbReference type="ARBA" id="ARBA00022679"/>
    </source>
</evidence>
<keyword evidence="1 4" id="KW-0489">Methyltransferase</keyword>
<name>A0A7Y4KW18_9ACTN</name>
<dbReference type="Pfam" id="PF04072">
    <property type="entry name" value="LCM"/>
    <property type="match status" value="1"/>
</dbReference>
<organism evidence="4 5">
    <name type="scientific">Kribbella sandramycini</name>
    <dbReference type="NCBI Taxonomy" id="60450"/>
    <lineage>
        <taxon>Bacteria</taxon>
        <taxon>Bacillati</taxon>
        <taxon>Actinomycetota</taxon>
        <taxon>Actinomycetes</taxon>
        <taxon>Propionibacteriales</taxon>
        <taxon>Kribbellaceae</taxon>
        <taxon>Kribbella</taxon>
    </lineage>
</organism>
<dbReference type="SUPFAM" id="SSF53335">
    <property type="entry name" value="S-adenosyl-L-methionine-dependent methyltransferases"/>
    <property type="match status" value="1"/>
</dbReference>